<reference evidence="1 2" key="1">
    <citation type="journal article" date="2008" name="J. Bacteriol.">
        <title>'Candidatus Cloacamonas acidaminovorans': genome sequence reconstruction provides a first glimpse of a new bacterial division.</title>
        <authorList>
            <person name="Pelletier E."/>
            <person name="Kreimeyer A."/>
            <person name="Bocs S."/>
            <person name="Rouy Z."/>
            <person name="Gyapay G."/>
            <person name="Chouari R."/>
            <person name="Riviere D."/>
            <person name="Ganesan A."/>
            <person name="Daegelen P."/>
            <person name="Sghir A."/>
            <person name="Cohen G.N."/>
            <person name="Medigue C."/>
            <person name="Weissenbach J."/>
            <person name="Le Paslier D."/>
        </authorList>
    </citation>
    <scope>NUCLEOTIDE SEQUENCE [LARGE SCALE GENOMIC DNA]</scope>
    <source>
        <strain evidence="2">Evry</strain>
    </source>
</reference>
<dbReference type="HOGENOM" id="CLU_3097161_0_0_0"/>
<evidence type="ECO:0000313" key="1">
    <source>
        <dbReference type="EMBL" id="CAO80298.1"/>
    </source>
</evidence>
<sequence>MTEFYTRNDIPSKPISPSAVSWLCKQPWEENVRVFCFPQITQILLFEEQLK</sequence>
<dbReference type="Proteomes" id="UP000002019">
    <property type="component" value="Chromosome"/>
</dbReference>
<dbReference type="AlphaFoldDB" id="B0VG75"/>
<protein>
    <submittedName>
        <fullName evidence="1">Uncharacterized protein</fullName>
    </submittedName>
</protein>
<gene>
    <name evidence="1" type="ordered locus">CLOAM0395</name>
</gene>
<organism evidence="1 2">
    <name type="scientific">Cloacimonas acidaminovorans (strain Evry)</name>
    <dbReference type="NCBI Taxonomy" id="459349"/>
    <lineage>
        <taxon>Bacteria</taxon>
        <taxon>Pseudomonadati</taxon>
        <taxon>Candidatus Cloacimonadota</taxon>
        <taxon>Candidatus Cloacimonadia</taxon>
        <taxon>Candidatus Cloacimonadales</taxon>
        <taxon>Candidatus Cloacimonadaceae</taxon>
        <taxon>Candidatus Cloacimonas</taxon>
    </lineage>
</organism>
<dbReference type="KEGG" id="caci:CLOAM0395"/>
<name>B0VG75_CLOAI</name>
<accession>B0VG75</accession>
<dbReference type="EMBL" id="CU466930">
    <property type="protein sequence ID" value="CAO80298.1"/>
    <property type="molecule type" value="Genomic_DNA"/>
</dbReference>
<dbReference type="RefSeq" id="WP_015424159.1">
    <property type="nucleotide sequence ID" value="NC_020449.1"/>
</dbReference>
<keyword evidence="2" id="KW-1185">Reference proteome</keyword>
<evidence type="ECO:0000313" key="2">
    <source>
        <dbReference type="Proteomes" id="UP000002019"/>
    </source>
</evidence>
<proteinExistence type="predicted"/>